<name>A0A8H7IZ52_9PLEO</name>
<reference evidence="1" key="2">
    <citation type="submission" date="2020-09" db="EMBL/GenBank/DDBJ databases">
        <title>Reference genome assembly for Australian Ascochyta lentis isolate Al4.</title>
        <authorList>
            <person name="Lee R.C."/>
            <person name="Farfan-Caceres L.M."/>
            <person name="Debler J.W."/>
            <person name="Williams A.H."/>
            <person name="Henares B.M."/>
        </authorList>
    </citation>
    <scope>NUCLEOTIDE SEQUENCE</scope>
    <source>
        <strain evidence="1">Al4</strain>
    </source>
</reference>
<organism evidence="1 2">
    <name type="scientific">Ascochyta lentis</name>
    <dbReference type="NCBI Taxonomy" id="205686"/>
    <lineage>
        <taxon>Eukaryota</taxon>
        <taxon>Fungi</taxon>
        <taxon>Dikarya</taxon>
        <taxon>Ascomycota</taxon>
        <taxon>Pezizomycotina</taxon>
        <taxon>Dothideomycetes</taxon>
        <taxon>Pleosporomycetidae</taxon>
        <taxon>Pleosporales</taxon>
        <taxon>Pleosporineae</taxon>
        <taxon>Didymellaceae</taxon>
        <taxon>Ascochyta</taxon>
    </lineage>
</organism>
<protein>
    <submittedName>
        <fullName evidence="1">Uncharacterized protein</fullName>
    </submittedName>
</protein>
<reference evidence="1" key="1">
    <citation type="submission" date="2018-12" db="EMBL/GenBank/DDBJ databases">
        <authorList>
            <person name="Syme R.A."/>
            <person name="Farfan-Caceres L."/>
            <person name="Lichtenzveig J."/>
        </authorList>
    </citation>
    <scope>NUCLEOTIDE SEQUENCE</scope>
    <source>
        <strain evidence="1">Al4</strain>
    </source>
</reference>
<dbReference type="AlphaFoldDB" id="A0A8H7IZ52"/>
<keyword evidence="2" id="KW-1185">Reference proteome</keyword>
<comment type="caution">
    <text evidence="1">The sequence shown here is derived from an EMBL/GenBank/DDBJ whole genome shotgun (WGS) entry which is preliminary data.</text>
</comment>
<gene>
    <name evidence="1" type="ORF">EKO04_009913</name>
</gene>
<accession>A0A8H7IZ52</accession>
<sequence>MPSNQTCQRIGLPDSSCGSAVAISSDLYFSAGFSILWSGAISSAGWYERLPPLCAVPLFFLRHSQNPIAHTARAKTPTPTPTPIATEEVFELDDFAVGSTFDVPVADGELVDVCTNPVCEVDITSDEDAVLELPAVVDDVLPAVPATVNTSPK</sequence>
<evidence type="ECO:0000313" key="2">
    <source>
        <dbReference type="Proteomes" id="UP000651452"/>
    </source>
</evidence>
<evidence type="ECO:0000313" key="1">
    <source>
        <dbReference type="EMBL" id="KAF9692133.1"/>
    </source>
</evidence>
<dbReference type="Proteomes" id="UP000651452">
    <property type="component" value="Unassembled WGS sequence"/>
</dbReference>
<dbReference type="EMBL" id="RZGK01000019">
    <property type="protein sequence ID" value="KAF9692133.1"/>
    <property type="molecule type" value="Genomic_DNA"/>
</dbReference>
<proteinExistence type="predicted"/>